<dbReference type="Proteomes" id="UP000019443">
    <property type="component" value="Chromosome"/>
</dbReference>
<dbReference type="AlphaFoldDB" id="W6REC6"/>
<reference evidence="1" key="1">
    <citation type="submission" date="2013-11" db="EMBL/GenBank/DDBJ databases">
        <title>Draft genome sequence of the broad-host-range Rhizobium sp. LPU83 strain, a member of the low-genetic diversity Oregon-like Rhizobium sp. group.</title>
        <authorList>
            <person name="Wibberg D."/>
            <person name="Puehler A."/>
            <person name="Schlueter A."/>
        </authorList>
    </citation>
    <scope>NUCLEOTIDE SEQUENCE [LARGE SCALE GENOMIC DNA]</scope>
    <source>
        <strain evidence="1">LPU83</strain>
    </source>
</reference>
<protein>
    <submittedName>
        <fullName evidence="1">Uncharacterized protein</fullName>
    </submittedName>
</protein>
<evidence type="ECO:0000313" key="2">
    <source>
        <dbReference type="Proteomes" id="UP000019443"/>
    </source>
</evidence>
<keyword evidence="2" id="KW-1185">Reference proteome</keyword>
<sequence>MMSEGPAVRVCYPRRLFHPIFFVMAQNCRQLRQKTFAALSDNSVQR</sequence>
<dbReference type="PATRIC" id="fig|348824.6.peg.3837"/>
<dbReference type="HOGENOM" id="CLU_3188230_0_0_5"/>
<organism evidence="1 2">
    <name type="scientific">Rhizobium favelukesii</name>
    <dbReference type="NCBI Taxonomy" id="348824"/>
    <lineage>
        <taxon>Bacteria</taxon>
        <taxon>Pseudomonadati</taxon>
        <taxon>Pseudomonadota</taxon>
        <taxon>Alphaproteobacteria</taxon>
        <taxon>Hyphomicrobiales</taxon>
        <taxon>Rhizobiaceae</taxon>
        <taxon>Rhizobium/Agrobacterium group</taxon>
        <taxon>Rhizobium</taxon>
    </lineage>
</organism>
<evidence type="ECO:0000313" key="1">
    <source>
        <dbReference type="EMBL" id="CDM59214.1"/>
    </source>
</evidence>
<dbReference type="EMBL" id="HG916852">
    <property type="protein sequence ID" value="CDM59214.1"/>
    <property type="molecule type" value="Genomic_DNA"/>
</dbReference>
<gene>
    <name evidence="1" type="ORF">LPU83_3571</name>
</gene>
<name>W6REC6_9HYPH</name>
<proteinExistence type="predicted"/>
<accession>W6REC6</accession>
<dbReference type="KEGG" id="rhl:LPU83_3571"/>